<reference evidence="3 4" key="1">
    <citation type="submission" date="2020-04" db="EMBL/GenBank/DDBJ databases">
        <title>Donghicola sp., a member of the Rhodobacteraceae family isolated from mangrove forest in Thailand.</title>
        <authorList>
            <person name="Charoenyingcharoen P."/>
            <person name="Yukphan P."/>
        </authorList>
    </citation>
    <scope>NUCLEOTIDE SEQUENCE [LARGE SCALE GENOMIC DNA]</scope>
    <source>
        <strain evidence="3 4">C2-DW-16</strain>
    </source>
</reference>
<keyword evidence="4" id="KW-1185">Reference proteome</keyword>
<dbReference type="EMBL" id="JABCJD010000002">
    <property type="protein sequence ID" value="NVO26805.1"/>
    <property type="molecule type" value="Genomic_DNA"/>
</dbReference>
<feature type="compositionally biased region" description="Basic and acidic residues" evidence="2">
    <location>
        <begin position="137"/>
        <end position="149"/>
    </location>
</feature>
<name>A0ABX2PBG0_9RHOB</name>
<feature type="region of interest" description="Disordered" evidence="2">
    <location>
        <begin position="61"/>
        <end position="83"/>
    </location>
</feature>
<protein>
    <recommendedName>
        <fullName evidence="5">Transposase</fullName>
    </recommendedName>
</protein>
<keyword evidence="1" id="KW-0175">Coiled coil</keyword>
<sequence>MAAPRPSKHLKSEQITWINDWILNQPSVPSLADICEALLSRFAIQRSPDSIRHRPEIKRALTARREAEKSGRPSTTPRLTSRRMAQLEQKIVRLSAEILDLQKQRDALIESNLRMTNAMKAHGIPARQMERPLAPVNRDRTELPKRNKP</sequence>
<evidence type="ECO:0000256" key="1">
    <source>
        <dbReference type="SAM" id="Coils"/>
    </source>
</evidence>
<comment type="caution">
    <text evidence="3">The sequence shown here is derived from an EMBL/GenBank/DDBJ whole genome shotgun (WGS) entry which is preliminary data.</text>
</comment>
<feature type="compositionally biased region" description="Low complexity" evidence="2">
    <location>
        <begin position="72"/>
        <end position="83"/>
    </location>
</feature>
<dbReference type="RefSeq" id="WP_176853221.1">
    <property type="nucleotide sequence ID" value="NZ_JABCJD010000002.1"/>
</dbReference>
<gene>
    <name evidence="3" type="ORF">HJ526_05200</name>
</gene>
<proteinExistence type="predicted"/>
<dbReference type="Proteomes" id="UP000523601">
    <property type="component" value="Unassembled WGS sequence"/>
</dbReference>
<evidence type="ECO:0000313" key="3">
    <source>
        <dbReference type="EMBL" id="NVO26805.1"/>
    </source>
</evidence>
<feature type="compositionally biased region" description="Basic and acidic residues" evidence="2">
    <location>
        <begin position="61"/>
        <end position="71"/>
    </location>
</feature>
<accession>A0ABX2PBG0</accession>
<evidence type="ECO:0000313" key="4">
    <source>
        <dbReference type="Proteomes" id="UP000523601"/>
    </source>
</evidence>
<evidence type="ECO:0000256" key="2">
    <source>
        <dbReference type="SAM" id="MobiDB-lite"/>
    </source>
</evidence>
<feature type="region of interest" description="Disordered" evidence="2">
    <location>
        <begin position="125"/>
        <end position="149"/>
    </location>
</feature>
<organism evidence="3 4">
    <name type="scientific">Donghicola mangrovi</name>
    <dbReference type="NCBI Taxonomy" id="2729614"/>
    <lineage>
        <taxon>Bacteria</taxon>
        <taxon>Pseudomonadati</taxon>
        <taxon>Pseudomonadota</taxon>
        <taxon>Alphaproteobacteria</taxon>
        <taxon>Rhodobacterales</taxon>
        <taxon>Roseobacteraceae</taxon>
        <taxon>Donghicola</taxon>
    </lineage>
</organism>
<feature type="coiled-coil region" evidence="1">
    <location>
        <begin position="84"/>
        <end position="111"/>
    </location>
</feature>
<evidence type="ECO:0008006" key="5">
    <source>
        <dbReference type="Google" id="ProtNLM"/>
    </source>
</evidence>